<dbReference type="EMBL" id="CP037422">
    <property type="protein sequence ID" value="QDU10307.1"/>
    <property type="molecule type" value="Genomic_DNA"/>
</dbReference>
<accession>A0A517WYH3</accession>
<reference evidence="2 3" key="1">
    <citation type="submission" date="2019-03" db="EMBL/GenBank/DDBJ databases">
        <title>Deep-cultivation of Planctomycetes and their phenomic and genomic characterization uncovers novel biology.</title>
        <authorList>
            <person name="Wiegand S."/>
            <person name="Jogler M."/>
            <person name="Boedeker C."/>
            <person name="Pinto D."/>
            <person name="Vollmers J."/>
            <person name="Rivas-Marin E."/>
            <person name="Kohn T."/>
            <person name="Peeters S.H."/>
            <person name="Heuer A."/>
            <person name="Rast P."/>
            <person name="Oberbeckmann S."/>
            <person name="Bunk B."/>
            <person name="Jeske O."/>
            <person name="Meyerdierks A."/>
            <person name="Storesund J.E."/>
            <person name="Kallscheuer N."/>
            <person name="Luecker S."/>
            <person name="Lage O.M."/>
            <person name="Pohl T."/>
            <person name="Merkel B.J."/>
            <person name="Hornburger P."/>
            <person name="Mueller R.-W."/>
            <person name="Bruemmer F."/>
            <person name="Labrenz M."/>
            <person name="Spormann A.M."/>
            <person name="Op den Camp H."/>
            <person name="Overmann J."/>
            <person name="Amann R."/>
            <person name="Jetten M.S.M."/>
            <person name="Mascher T."/>
            <person name="Medema M.H."/>
            <person name="Devos D.P."/>
            <person name="Kaster A.-K."/>
            <person name="Ovreas L."/>
            <person name="Rohde M."/>
            <person name="Galperin M.Y."/>
            <person name="Jogler C."/>
        </authorList>
    </citation>
    <scope>NUCLEOTIDE SEQUENCE [LARGE SCALE GENOMIC DNA]</scope>
    <source>
        <strain evidence="2 3">V202</strain>
    </source>
</reference>
<dbReference type="AlphaFoldDB" id="A0A517WYH3"/>
<feature type="region of interest" description="Disordered" evidence="1">
    <location>
        <begin position="298"/>
        <end position="332"/>
    </location>
</feature>
<evidence type="ECO:0000256" key="1">
    <source>
        <dbReference type="SAM" id="MobiDB-lite"/>
    </source>
</evidence>
<evidence type="ECO:0000313" key="2">
    <source>
        <dbReference type="EMBL" id="QDU10307.1"/>
    </source>
</evidence>
<feature type="compositionally biased region" description="Polar residues" evidence="1">
    <location>
        <begin position="310"/>
        <end position="319"/>
    </location>
</feature>
<dbReference type="Proteomes" id="UP000318384">
    <property type="component" value="Chromosome"/>
</dbReference>
<organism evidence="2 3">
    <name type="scientific">Gimesia aquarii</name>
    <dbReference type="NCBI Taxonomy" id="2527964"/>
    <lineage>
        <taxon>Bacteria</taxon>
        <taxon>Pseudomonadati</taxon>
        <taxon>Planctomycetota</taxon>
        <taxon>Planctomycetia</taxon>
        <taxon>Planctomycetales</taxon>
        <taxon>Planctomycetaceae</taxon>
        <taxon>Gimesia</taxon>
    </lineage>
</organism>
<protein>
    <submittedName>
        <fullName evidence="2">Uncharacterized protein</fullName>
    </submittedName>
</protein>
<proteinExistence type="predicted"/>
<keyword evidence="3" id="KW-1185">Reference proteome</keyword>
<name>A0A517WYH3_9PLAN</name>
<evidence type="ECO:0000313" key="3">
    <source>
        <dbReference type="Proteomes" id="UP000318384"/>
    </source>
</evidence>
<gene>
    <name evidence="2" type="ORF">V202x_37060</name>
</gene>
<sequence>MISHSSIFEFFKQNGIVLNSQLTAEVTALIASQSLSLVEGIRPFPPTALYDFWFHGQEHLKQRRKYFTPLTSDNHHTEISEKELEVILTEFFAEEMLIRVATAILTAADKRRNQCQAEPIARNLFLASLEVKRLALIILVSEKYLSLETLKRINRTRRSIERWTDLLLGQLVLRFGLEEFAHDGARSQDFGEDQSTNLNANHPIQIWDLITAGLRISFPGSHSSKIGNQWELMLGAIMACYPSECFNHSSSMKSIHQLRLERSGIHPETTLDRLPDKFSSFLFDSSLEIDIHEPTSLNSNFDKSSKKSHLSLNNQSVSFSKLRKRKPNESSS</sequence>